<evidence type="ECO:0000259" key="2">
    <source>
        <dbReference type="PROSITE" id="PS50995"/>
    </source>
</evidence>
<dbReference type="PANTHER" id="PTHR33164:SF96">
    <property type="entry name" value="MARR-FAMILY TRANSCRIPTIONAL REGULATOR"/>
    <property type="match status" value="1"/>
</dbReference>
<evidence type="ECO:0000256" key="1">
    <source>
        <dbReference type="ARBA" id="ARBA00023125"/>
    </source>
</evidence>
<accession>A0ABY4H723</accession>
<dbReference type="Proteomes" id="UP000830326">
    <property type="component" value="Chromosome"/>
</dbReference>
<gene>
    <name evidence="3" type="ORF">MUO15_10970</name>
</gene>
<dbReference type="InterPro" id="IPR036388">
    <property type="entry name" value="WH-like_DNA-bd_sf"/>
</dbReference>
<dbReference type="EMBL" id="CP095075">
    <property type="protein sequence ID" value="UOR10243.1"/>
    <property type="molecule type" value="Genomic_DNA"/>
</dbReference>
<dbReference type="Pfam" id="PF01047">
    <property type="entry name" value="MarR"/>
    <property type="match status" value="1"/>
</dbReference>
<proteinExistence type="predicted"/>
<sequence>MIRNGVIIIVQEPLDTSKLVEETLSVIPLMAKKIFGPIHVLQDSDLHHTHFHILNIIADAGSIRTTEIGKKLAIRKSNLTPLLNKLITKKFILRIRDNQDRRVIYIEVTEEGKNFLAEKKGILQEEVKERLAKLDLEDQRKLQEAVFNLNSVLEKLTE</sequence>
<dbReference type="InterPro" id="IPR036390">
    <property type="entry name" value="WH_DNA-bd_sf"/>
</dbReference>
<dbReference type="PANTHER" id="PTHR33164">
    <property type="entry name" value="TRANSCRIPTIONAL REGULATOR, MARR FAMILY"/>
    <property type="match status" value="1"/>
</dbReference>
<dbReference type="PRINTS" id="PR00598">
    <property type="entry name" value="HTHMARR"/>
</dbReference>
<dbReference type="SMART" id="SM00347">
    <property type="entry name" value="HTH_MARR"/>
    <property type="match status" value="1"/>
</dbReference>
<evidence type="ECO:0000313" key="3">
    <source>
        <dbReference type="EMBL" id="UOR10243.1"/>
    </source>
</evidence>
<dbReference type="InterPro" id="IPR000835">
    <property type="entry name" value="HTH_MarR-typ"/>
</dbReference>
<feature type="domain" description="HTH marR-type" evidence="2">
    <location>
        <begin position="16"/>
        <end position="158"/>
    </location>
</feature>
<dbReference type="RefSeq" id="WP_245029263.1">
    <property type="nucleotide sequence ID" value="NZ_CP095075.1"/>
</dbReference>
<dbReference type="InterPro" id="IPR039422">
    <property type="entry name" value="MarR/SlyA-like"/>
</dbReference>
<protein>
    <submittedName>
        <fullName evidence="3">MarR family transcriptional regulator</fullName>
    </submittedName>
</protein>
<organism evidence="3 4">
    <name type="scientific">Halobacillus amylolyticus</name>
    <dbReference type="NCBI Taxonomy" id="2932259"/>
    <lineage>
        <taxon>Bacteria</taxon>
        <taxon>Bacillati</taxon>
        <taxon>Bacillota</taxon>
        <taxon>Bacilli</taxon>
        <taxon>Bacillales</taxon>
        <taxon>Bacillaceae</taxon>
        <taxon>Halobacillus</taxon>
    </lineage>
</organism>
<dbReference type="Gene3D" id="1.10.10.10">
    <property type="entry name" value="Winged helix-like DNA-binding domain superfamily/Winged helix DNA-binding domain"/>
    <property type="match status" value="1"/>
</dbReference>
<evidence type="ECO:0000313" key="4">
    <source>
        <dbReference type="Proteomes" id="UP000830326"/>
    </source>
</evidence>
<dbReference type="PROSITE" id="PS50995">
    <property type="entry name" value="HTH_MARR_2"/>
    <property type="match status" value="1"/>
</dbReference>
<keyword evidence="1" id="KW-0238">DNA-binding</keyword>
<dbReference type="SUPFAM" id="SSF46785">
    <property type="entry name" value="Winged helix' DNA-binding domain"/>
    <property type="match status" value="1"/>
</dbReference>
<reference evidence="3" key="1">
    <citation type="submission" date="2022-04" db="EMBL/GenBank/DDBJ databases">
        <title>Halobacillus sp. isolated from saltern.</title>
        <authorList>
            <person name="Won M."/>
            <person name="Lee C.-M."/>
            <person name="Woen H.-Y."/>
            <person name="Kwon S.-W."/>
        </authorList>
    </citation>
    <scope>NUCLEOTIDE SEQUENCE</scope>
    <source>
        <strain evidence="3">SSHM10-5</strain>
    </source>
</reference>
<name>A0ABY4H723_9BACI</name>
<keyword evidence="4" id="KW-1185">Reference proteome</keyword>